<gene>
    <name evidence="10" type="ORF">KVV02_006685</name>
</gene>
<keyword evidence="5 6" id="KW-0472">Membrane</keyword>
<dbReference type="PIRSF" id="PIRSF005225">
    <property type="entry name" value="LAG1_LAC1"/>
    <property type="match status" value="1"/>
</dbReference>
<dbReference type="SMART" id="SM00724">
    <property type="entry name" value="TLC"/>
    <property type="match status" value="1"/>
</dbReference>
<dbReference type="Proteomes" id="UP000717515">
    <property type="component" value="Unassembled WGS sequence"/>
</dbReference>
<dbReference type="GO" id="GO:0016020">
    <property type="term" value="C:membrane"/>
    <property type="evidence" value="ECO:0007669"/>
    <property type="project" value="UniProtKB-SubCell"/>
</dbReference>
<dbReference type="AlphaFoldDB" id="A0A9P7ZWB2"/>
<comment type="caution">
    <text evidence="10">The sequence shown here is derived from an EMBL/GenBank/DDBJ whole genome shotgun (WGS) entry which is preliminary data.</text>
</comment>
<feature type="transmembrane region" description="Helical" evidence="7">
    <location>
        <begin position="165"/>
        <end position="185"/>
    </location>
</feature>
<accession>A0A9P7ZWB2</accession>
<feature type="chain" id="PRO_5040317220" description="TLC domain-containing protein" evidence="8">
    <location>
        <begin position="19"/>
        <end position="342"/>
    </location>
</feature>
<evidence type="ECO:0000256" key="8">
    <source>
        <dbReference type="SAM" id="SignalP"/>
    </source>
</evidence>
<comment type="similarity">
    <text evidence="2">Belongs to the sphingosine N-acyltransferase family.</text>
</comment>
<dbReference type="Pfam" id="PF03798">
    <property type="entry name" value="TRAM_LAG1_CLN8"/>
    <property type="match status" value="1"/>
</dbReference>
<dbReference type="GO" id="GO:0046513">
    <property type="term" value="P:ceramide biosynthetic process"/>
    <property type="evidence" value="ECO:0007669"/>
    <property type="project" value="InterPro"/>
</dbReference>
<evidence type="ECO:0000256" key="3">
    <source>
        <dbReference type="ARBA" id="ARBA00022692"/>
    </source>
</evidence>
<evidence type="ECO:0000259" key="9">
    <source>
        <dbReference type="PROSITE" id="PS50922"/>
    </source>
</evidence>
<dbReference type="EMBL" id="JAIFTL010000449">
    <property type="protein sequence ID" value="KAG9319458.1"/>
    <property type="molecule type" value="Genomic_DNA"/>
</dbReference>
<feature type="transmembrane region" description="Helical" evidence="7">
    <location>
        <begin position="218"/>
        <end position="238"/>
    </location>
</feature>
<comment type="subcellular location">
    <subcellularLocation>
        <location evidence="1">Membrane</location>
        <topology evidence="1">Multi-pass membrane protein</topology>
    </subcellularLocation>
</comment>
<dbReference type="InterPro" id="IPR006634">
    <property type="entry name" value="TLC-dom"/>
</dbReference>
<proteinExistence type="inferred from homology"/>
<keyword evidence="3 6" id="KW-0812">Transmembrane</keyword>
<keyword evidence="8" id="KW-0732">Signal</keyword>
<dbReference type="PANTHER" id="PTHR12560:SF0">
    <property type="entry name" value="LD18904P"/>
    <property type="match status" value="1"/>
</dbReference>
<organism evidence="10 11">
    <name type="scientific">Mortierella alpina</name>
    <name type="common">Oleaginous fungus</name>
    <name type="synonym">Mortierella renispora</name>
    <dbReference type="NCBI Taxonomy" id="64518"/>
    <lineage>
        <taxon>Eukaryota</taxon>
        <taxon>Fungi</taxon>
        <taxon>Fungi incertae sedis</taxon>
        <taxon>Mucoromycota</taxon>
        <taxon>Mortierellomycotina</taxon>
        <taxon>Mortierellomycetes</taxon>
        <taxon>Mortierellales</taxon>
        <taxon>Mortierellaceae</taxon>
        <taxon>Mortierella</taxon>
    </lineage>
</organism>
<evidence type="ECO:0000256" key="1">
    <source>
        <dbReference type="ARBA" id="ARBA00004141"/>
    </source>
</evidence>
<sequence length="342" mass="39545">MNLSLKTIGLLLLGSLLGNPFCKRMMSLSYHVRDVPSGSSWMTAHYTKGISDVGFLTFMVIAFTYIRAVFMKSIFNPLGKWLGVRNSKLERFEEQMYIMLYYVISWTCGMVLMINSPYWVNTDHYFIEYPNQEICGALKAYYLMELGFWVQQIYVVNTDSKRKDYLAMLLHHFLTCTLIGLAYALPLTRAGNAVMVLMDISDVFLAVRFIDIAKVLKYLGYSTICDAFFGLFVASWVITRHYLFPLMIMSFYNKPQQFLDTAWDLENSKILTVNVQNILLVLLLGLECILCYWLFMIFKVIYQMFNGAAANDNRSHDEESEEENEAEVVMNLAIGRSVNEKR</sequence>
<evidence type="ECO:0000256" key="7">
    <source>
        <dbReference type="SAM" id="Phobius"/>
    </source>
</evidence>
<evidence type="ECO:0000313" key="11">
    <source>
        <dbReference type="Proteomes" id="UP000717515"/>
    </source>
</evidence>
<dbReference type="InterPro" id="IPR016439">
    <property type="entry name" value="Lag1/Lac1-like"/>
</dbReference>
<feature type="signal peptide" evidence="8">
    <location>
        <begin position="1"/>
        <end position="18"/>
    </location>
</feature>
<evidence type="ECO:0000256" key="4">
    <source>
        <dbReference type="ARBA" id="ARBA00022989"/>
    </source>
</evidence>
<evidence type="ECO:0000313" key="10">
    <source>
        <dbReference type="EMBL" id="KAG9319458.1"/>
    </source>
</evidence>
<dbReference type="PANTHER" id="PTHR12560">
    <property type="entry name" value="LONGEVITY ASSURANCE FACTOR 1 LAG1"/>
    <property type="match status" value="1"/>
</dbReference>
<dbReference type="PROSITE" id="PS50922">
    <property type="entry name" value="TLC"/>
    <property type="match status" value="1"/>
</dbReference>
<feature type="transmembrane region" description="Helical" evidence="7">
    <location>
        <begin position="96"/>
        <end position="120"/>
    </location>
</feature>
<name>A0A9P7ZWB2_MORAP</name>
<evidence type="ECO:0000256" key="6">
    <source>
        <dbReference type="PROSITE-ProRule" id="PRU00205"/>
    </source>
</evidence>
<reference evidence="10" key="1">
    <citation type="submission" date="2021-07" db="EMBL/GenBank/DDBJ databases">
        <title>Draft genome of Mortierella alpina, strain LL118, isolated from an aspen leaf litter sample.</title>
        <authorList>
            <person name="Yang S."/>
            <person name="Vinatzer B.A."/>
        </authorList>
    </citation>
    <scope>NUCLEOTIDE SEQUENCE</scope>
    <source>
        <strain evidence="10">LL118</strain>
    </source>
</reference>
<feature type="transmembrane region" description="Helical" evidence="7">
    <location>
        <begin position="278"/>
        <end position="298"/>
    </location>
</feature>
<feature type="domain" description="TLC" evidence="9">
    <location>
        <begin position="87"/>
        <end position="306"/>
    </location>
</feature>
<protein>
    <recommendedName>
        <fullName evidence="9">TLC domain-containing protein</fullName>
    </recommendedName>
</protein>
<evidence type="ECO:0000256" key="2">
    <source>
        <dbReference type="ARBA" id="ARBA00009808"/>
    </source>
</evidence>
<evidence type="ECO:0000256" key="5">
    <source>
        <dbReference type="ARBA" id="ARBA00023136"/>
    </source>
</evidence>
<dbReference type="GO" id="GO:0050291">
    <property type="term" value="F:sphingosine N-acyltransferase activity"/>
    <property type="evidence" value="ECO:0007669"/>
    <property type="project" value="InterPro"/>
</dbReference>
<keyword evidence="4 7" id="KW-1133">Transmembrane helix</keyword>
<feature type="transmembrane region" description="Helical" evidence="7">
    <location>
        <begin position="53"/>
        <end position="75"/>
    </location>
</feature>